<dbReference type="InterPro" id="IPR012893">
    <property type="entry name" value="HipA-like_C"/>
</dbReference>
<reference evidence="6" key="1">
    <citation type="journal article" date="2018" name="Front. Microbiol.">
        <title>Genome-Based Analysis Reveals the Taxonomy and Diversity of the Family Idiomarinaceae.</title>
        <authorList>
            <person name="Liu Y."/>
            <person name="Lai Q."/>
            <person name="Shao Z."/>
        </authorList>
    </citation>
    <scope>NUCLEOTIDE SEQUENCE [LARGE SCALE GENOMIC DNA]</scope>
    <source>
        <strain evidence="6">SN-14</strain>
    </source>
</reference>
<evidence type="ECO:0000313" key="6">
    <source>
        <dbReference type="Proteomes" id="UP000286680"/>
    </source>
</evidence>
<evidence type="ECO:0000259" key="4">
    <source>
        <dbReference type="Pfam" id="PF07804"/>
    </source>
</evidence>
<comment type="caution">
    <text evidence="5">The sequence shown here is derived from an EMBL/GenBank/DDBJ whole genome shotgun (WGS) entry which is preliminary data.</text>
</comment>
<evidence type="ECO:0000256" key="3">
    <source>
        <dbReference type="ARBA" id="ARBA00022777"/>
    </source>
</evidence>
<keyword evidence="6" id="KW-1185">Reference proteome</keyword>
<dbReference type="GO" id="GO:0005829">
    <property type="term" value="C:cytosol"/>
    <property type="evidence" value="ECO:0007669"/>
    <property type="project" value="TreeGrafter"/>
</dbReference>
<dbReference type="PANTHER" id="PTHR37419:SF8">
    <property type="entry name" value="TOXIN YJJJ"/>
    <property type="match status" value="1"/>
</dbReference>
<dbReference type="InterPro" id="IPR036390">
    <property type="entry name" value="WH_DNA-bd_sf"/>
</dbReference>
<dbReference type="Proteomes" id="UP000286680">
    <property type="component" value="Unassembled WGS sequence"/>
</dbReference>
<dbReference type="InterPro" id="IPR011991">
    <property type="entry name" value="ArsR-like_HTH"/>
</dbReference>
<dbReference type="CDD" id="cd00090">
    <property type="entry name" value="HTH_ARSR"/>
    <property type="match status" value="1"/>
</dbReference>
<evidence type="ECO:0000313" key="5">
    <source>
        <dbReference type="EMBL" id="RUO45136.1"/>
    </source>
</evidence>
<feature type="domain" description="HipA-like C-terminal" evidence="4">
    <location>
        <begin position="214"/>
        <end position="387"/>
    </location>
</feature>
<organism evidence="5 6">
    <name type="scientific">Idiomarina aquatica</name>
    <dbReference type="NCBI Taxonomy" id="1327752"/>
    <lineage>
        <taxon>Bacteria</taxon>
        <taxon>Pseudomonadati</taxon>
        <taxon>Pseudomonadota</taxon>
        <taxon>Gammaproteobacteria</taxon>
        <taxon>Alteromonadales</taxon>
        <taxon>Idiomarinaceae</taxon>
        <taxon>Idiomarina</taxon>
    </lineage>
</organism>
<protein>
    <recommendedName>
        <fullName evidence="4">HipA-like C-terminal domain-containing protein</fullName>
    </recommendedName>
</protein>
<proteinExistence type="inferred from homology"/>
<dbReference type="AlphaFoldDB" id="A0AA94JEU5"/>
<gene>
    <name evidence="5" type="ORF">CWE23_03710</name>
</gene>
<sequence>MSELDKNIVLTLTSGPMSAAQIARILGVDATTVSRRLGRLGSQVLKAGEGRATRWGLRRSLPMLPGHSVLPVYRVDASGKAEKMALLNIVHPDDSYLVEYFRSNDASGKVLSEWKFYQSLPWWLSDMRPQGFLGRSFANQLRSQGELLDADPSKWSEDTTLAVLAKFPQDHVGNLLVGDVAYSRWLERPQDMAVSDEQAAIKADAIARGEHFDSSAKGEQPKFVATLDEGECIVKFSGRVMQTELDSVANRWADLLNAEALAAAALNTVIADVAAHNRAFNVDGRTLLASPRFDRTGQGGRVGVISFASLDLEFVGRANGHWPDVADVLYQQGVITENAVTRCKVAWAFGQLIANSDMHLGNVSALNSGGRPYELAPIYDMLPMHYSPTSAGDLPSEPFNIRFHPNVPKICWQTAQVAAVKFWHSVLESGVISSHFKYLAAQQLQVVTDYARTIERMA</sequence>
<evidence type="ECO:0000256" key="2">
    <source>
        <dbReference type="ARBA" id="ARBA00022679"/>
    </source>
</evidence>
<dbReference type="PANTHER" id="PTHR37419">
    <property type="entry name" value="SERINE/THREONINE-PROTEIN KINASE TOXIN HIPA"/>
    <property type="match status" value="1"/>
</dbReference>
<dbReference type="RefSeq" id="WP_126819517.1">
    <property type="nucleotide sequence ID" value="NZ_PIPS01000001.1"/>
</dbReference>
<dbReference type="Pfam" id="PF07804">
    <property type="entry name" value="HipA_C"/>
    <property type="match status" value="1"/>
</dbReference>
<comment type="similarity">
    <text evidence="1">Belongs to the HipA Ser/Thr kinase family.</text>
</comment>
<name>A0AA94JEU5_9GAMM</name>
<dbReference type="InterPro" id="IPR052028">
    <property type="entry name" value="HipA_Ser/Thr_kinase"/>
</dbReference>
<dbReference type="NCBIfam" id="NF007297">
    <property type="entry name" value="PRK09775.1"/>
    <property type="match status" value="1"/>
</dbReference>
<dbReference type="GO" id="GO:0006355">
    <property type="term" value="P:regulation of DNA-templated transcription"/>
    <property type="evidence" value="ECO:0007669"/>
    <property type="project" value="UniProtKB-ARBA"/>
</dbReference>
<dbReference type="SUPFAM" id="SSF46785">
    <property type="entry name" value="Winged helix' DNA-binding domain"/>
    <property type="match status" value="1"/>
</dbReference>
<keyword evidence="2" id="KW-0808">Transferase</keyword>
<dbReference type="EMBL" id="PIPS01000001">
    <property type="protein sequence ID" value="RUO45136.1"/>
    <property type="molecule type" value="Genomic_DNA"/>
</dbReference>
<evidence type="ECO:0000256" key="1">
    <source>
        <dbReference type="ARBA" id="ARBA00010164"/>
    </source>
</evidence>
<accession>A0AA94JEU5</accession>
<dbReference type="GO" id="GO:0004674">
    <property type="term" value="F:protein serine/threonine kinase activity"/>
    <property type="evidence" value="ECO:0007669"/>
    <property type="project" value="TreeGrafter"/>
</dbReference>
<keyword evidence="3" id="KW-0418">Kinase</keyword>